<dbReference type="Proteomes" id="UP000189733">
    <property type="component" value="Unassembled WGS sequence"/>
</dbReference>
<gene>
    <name evidence="3" type="ORF">SAMN02745702_00383</name>
</gene>
<proteinExistence type="predicted"/>
<dbReference type="InterPro" id="IPR045851">
    <property type="entry name" value="AMP-bd_C_sf"/>
</dbReference>
<feature type="domain" description="AMP-dependent synthetase/ligase" evidence="1">
    <location>
        <begin position="156"/>
        <end position="289"/>
    </location>
</feature>
<organism evidence="3 4">
    <name type="scientific">Desulfobaculum bizertense DSM 18034</name>
    <dbReference type="NCBI Taxonomy" id="1121442"/>
    <lineage>
        <taxon>Bacteria</taxon>
        <taxon>Pseudomonadati</taxon>
        <taxon>Thermodesulfobacteriota</taxon>
        <taxon>Desulfovibrionia</taxon>
        <taxon>Desulfovibrionales</taxon>
        <taxon>Desulfovibrionaceae</taxon>
        <taxon>Desulfobaculum</taxon>
    </lineage>
</organism>
<sequence length="421" mass="48231">MTRKDRTEGIYSRREVLDESERRQYYQIQLKELLAYAYRYSEDVKKRFDRAQFNVEKFRSLSDLKHIPIIKKKELIFLQSMGPRLGGLLTKDLGELRRVFLSPGPIFDPEDRTEDYWGWTEGFYAAGFRSGDLSQVTFNYHLTPAGLMFEEPLRNLGCSVVPAGPGNTATQLEIMQKLRTTGYVGTPSYLMHLAQKAEEAGLNLRKDLYLEVAFVTGEKFPEKMRQTIEKKFDLIMRQGYGTADVGCIGYECYHCNGLHLSNRAYVEICHPDTGIPLKDGEVGEIVVTSFNHTYPLIRLATGDLSYIDRAPCACGRTSPRLGNIVGRVDTTTRIKGMFVYPHQVEQVMSQFEDIKRWQIEVTNPGGIDEMILHIEASNFTREDELLHAFRQQIKLRPSLDVVAPGTLPAQIRPIEDKRKWD</sequence>
<dbReference type="SUPFAM" id="SSF56801">
    <property type="entry name" value="Acetyl-CoA synthetase-like"/>
    <property type="match status" value="1"/>
</dbReference>
<dbReference type="STRING" id="1121442.SAMN02745702_00383"/>
<evidence type="ECO:0000313" key="4">
    <source>
        <dbReference type="Proteomes" id="UP000189733"/>
    </source>
</evidence>
<dbReference type="Gene3D" id="3.30.300.30">
    <property type="match status" value="1"/>
</dbReference>
<dbReference type="PANTHER" id="PTHR43845:SF1">
    <property type="entry name" value="BLR5969 PROTEIN"/>
    <property type="match status" value="1"/>
</dbReference>
<dbReference type="Pfam" id="PF00501">
    <property type="entry name" value="AMP-binding"/>
    <property type="match status" value="1"/>
</dbReference>
<dbReference type="EMBL" id="FUYA01000001">
    <property type="protein sequence ID" value="SKA64693.1"/>
    <property type="molecule type" value="Genomic_DNA"/>
</dbReference>
<keyword evidence="4" id="KW-1185">Reference proteome</keyword>
<dbReference type="AlphaFoldDB" id="A0A1T4VIF2"/>
<dbReference type="Pfam" id="PF14535">
    <property type="entry name" value="AMP-binding_C_2"/>
    <property type="match status" value="1"/>
</dbReference>
<feature type="domain" description="AMP-dependent ligase C-terminal" evidence="2">
    <location>
        <begin position="336"/>
        <end position="409"/>
    </location>
</feature>
<dbReference type="InterPro" id="IPR042099">
    <property type="entry name" value="ANL_N_sf"/>
</dbReference>
<dbReference type="InterPro" id="IPR000873">
    <property type="entry name" value="AMP-dep_synth/lig_dom"/>
</dbReference>
<dbReference type="OrthoDB" id="5484550at2"/>
<evidence type="ECO:0000313" key="3">
    <source>
        <dbReference type="EMBL" id="SKA64693.1"/>
    </source>
</evidence>
<name>A0A1T4VIF2_9BACT</name>
<reference evidence="3 4" key="1">
    <citation type="submission" date="2017-02" db="EMBL/GenBank/DDBJ databases">
        <authorList>
            <person name="Peterson S.W."/>
        </authorList>
    </citation>
    <scope>NUCLEOTIDE SEQUENCE [LARGE SCALE GENOMIC DNA]</scope>
    <source>
        <strain evidence="3 4">DSM 18034</strain>
    </source>
</reference>
<protein>
    <submittedName>
        <fullName evidence="3">Phenylacetate-CoA ligase</fullName>
    </submittedName>
</protein>
<dbReference type="Gene3D" id="3.40.50.12780">
    <property type="entry name" value="N-terminal domain of ligase-like"/>
    <property type="match status" value="1"/>
</dbReference>
<keyword evidence="3" id="KW-0436">Ligase</keyword>
<dbReference type="GO" id="GO:0016874">
    <property type="term" value="F:ligase activity"/>
    <property type="evidence" value="ECO:0007669"/>
    <property type="project" value="UniProtKB-KW"/>
</dbReference>
<evidence type="ECO:0000259" key="2">
    <source>
        <dbReference type="Pfam" id="PF14535"/>
    </source>
</evidence>
<accession>A0A1T4VIF2</accession>
<dbReference type="InterPro" id="IPR028154">
    <property type="entry name" value="AMP-dep_Lig_C"/>
</dbReference>
<evidence type="ECO:0000259" key="1">
    <source>
        <dbReference type="Pfam" id="PF00501"/>
    </source>
</evidence>
<dbReference type="RefSeq" id="WP_078683693.1">
    <property type="nucleotide sequence ID" value="NZ_FUYA01000001.1"/>
</dbReference>
<dbReference type="PANTHER" id="PTHR43845">
    <property type="entry name" value="BLR5969 PROTEIN"/>
    <property type="match status" value="1"/>
</dbReference>